<dbReference type="EMBL" id="KZ994585">
    <property type="protein sequence ID" value="RKO92562.1"/>
    <property type="molecule type" value="Genomic_DNA"/>
</dbReference>
<keyword evidence="2" id="KW-1185">Reference proteome</keyword>
<dbReference type="Proteomes" id="UP000269721">
    <property type="component" value="Unassembled WGS sequence"/>
</dbReference>
<gene>
    <name evidence="1" type="ORF">BDK51DRAFT_26179</name>
</gene>
<organism evidence="1 2">
    <name type="scientific">Blyttiomyces helicus</name>
    <dbReference type="NCBI Taxonomy" id="388810"/>
    <lineage>
        <taxon>Eukaryota</taxon>
        <taxon>Fungi</taxon>
        <taxon>Fungi incertae sedis</taxon>
        <taxon>Chytridiomycota</taxon>
        <taxon>Chytridiomycota incertae sedis</taxon>
        <taxon>Chytridiomycetes</taxon>
        <taxon>Chytridiomycetes incertae sedis</taxon>
        <taxon>Blyttiomyces</taxon>
    </lineage>
</organism>
<dbReference type="AlphaFoldDB" id="A0A4P9WJL5"/>
<evidence type="ECO:0000313" key="2">
    <source>
        <dbReference type="Proteomes" id="UP000269721"/>
    </source>
</evidence>
<protein>
    <submittedName>
        <fullName evidence="1">Uncharacterized protein</fullName>
    </submittedName>
</protein>
<reference evidence="2" key="1">
    <citation type="journal article" date="2018" name="Nat. Microbiol.">
        <title>Leveraging single-cell genomics to expand the fungal tree of life.</title>
        <authorList>
            <person name="Ahrendt S.R."/>
            <person name="Quandt C.A."/>
            <person name="Ciobanu D."/>
            <person name="Clum A."/>
            <person name="Salamov A."/>
            <person name="Andreopoulos B."/>
            <person name="Cheng J.F."/>
            <person name="Woyke T."/>
            <person name="Pelin A."/>
            <person name="Henrissat B."/>
            <person name="Reynolds N.K."/>
            <person name="Benny G.L."/>
            <person name="Smith M.E."/>
            <person name="James T.Y."/>
            <person name="Grigoriev I.V."/>
        </authorList>
    </citation>
    <scope>NUCLEOTIDE SEQUENCE [LARGE SCALE GENOMIC DNA]</scope>
</reference>
<evidence type="ECO:0000313" key="1">
    <source>
        <dbReference type="EMBL" id="RKO92562.1"/>
    </source>
</evidence>
<proteinExistence type="predicted"/>
<name>A0A4P9WJL5_9FUNG</name>
<sequence>MGERQVSEMAAQPPHFAAPMRAWRTLPLFRYQFNKGQKAALKQCFIKEAHPLFDVKDKSRADQEEVLRATLQPHNRNLFSPYSQEEKENKHIWQLSDCHKQWSKDNTTGTMTIPWRCRGGIVRAMHHGTKGNSLAHSTHEFGGSIATFKWQVEKKNRARFGGFRGCWSTRCLVQLLELPVDRQSASQRLQERFAMSSTLRTLRQRELDTTARISPSGPACPHISTSRRWLGPQLHKDDSTNVDIREAVLHYSPRKDDPDSHVEQSIATWKWARQRGGTAMAILSSWTIAMTDADAREGGTPLLNVWPLCRKDKRGKVLGSGGAGAVIKSCKSVNKKIEDVLYRYELYRCCAVCCLEPDSEKNPAMMTKLERHFRKLHKGLSISGAPAASLKVVSNTVKILGG</sequence>
<accession>A0A4P9WJL5</accession>